<evidence type="ECO:0000313" key="8">
    <source>
        <dbReference type="Proteomes" id="UP000608662"/>
    </source>
</evidence>
<dbReference type="PANTHER" id="PTHR30055:SF234">
    <property type="entry name" value="HTH-TYPE TRANSCRIPTIONAL REGULATOR BETI"/>
    <property type="match status" value="1"/>
</dbReference>
<sequence length="206" mass="23303">MSFEGYGEDMEPGKRDIMEATHRAVREHGYSDLTIQHIADEFGRSKALLYYHYDGRDDLLVDFLDYILGGFLANLPEGGTAPREELDALVDRLLPTTVDEEPHRLMLAMFELRMNAPHDDAVREQYVEVEAQLRDILEDILRRGIEANDFVDVDVDAEAEALLSLLVGTRARRLTVYEPDTSIEPLKRAIDAHVARISTADADSDD</sequence>
<feature type="domain" description="HTH tetR-type" evidence="6">
    <location>
        <begin position="11"/>
        <end position="71"/>
    </location>
</feature>
<dbReference type="Pfam" id="PF00440">
    <property type="entry name" value="TetR_N"/>
    <property type="match status" value="1"/>
</dbReference>
<protein>
    <submittedName>
        <fullName evidence="7">TetR family transcriptional regulator</fullName>
    </submittedName>
</protein>
<keyword evidence="3 5" id="KW-0238">DNA-binding</keyword>
<evidence type="ECO:0000256" key="5">
    <source>
        <dbReference type="PROSITE-ProRule" id="PRU00335"/>
    </source>
</evidence>
<dbReference type="SUPFAM" id="SSF48498">
    <property type="entry name" value="Tetracyclin repressor-like, C-terminal domain"/>
    <property type="match status" value="1"/>
</dbReference>
<dbReference type="InterPro" id="IPR039538">
    <property type="entry name" value="BetI_C"/>
</dbReference>
<dbReference type="PRINTS" id="PR00455">
    <property type="entry name" value="HTHTETR"/>
</dbReference>
<keyword evidence="1" id="KW-0678">Repressor</keyword>
<name>A0A847U8V4_9EURY</name>
<dbReference type="EMBL" id="WOYG01000001">
    <property type="protein sequence ID" value="NLV08966.1"/>
    <property type="molecule type" value="Genomic_DNA"/>
</dbReference>
<comment type="caution">
    <text evidence="7">The sequence shown here is derived from an EMBL/GenBank/DDBJ whole genome shotgun (WGS) entry which is preliminary data.</text>
</comment>
<dbReference type="InterPro" id="IPR036271">
    <property type="entry name" value="Tet_transcr_reg_TetR-rel_C_sf"/>
</dbReference>
<dbReference type="PANTHER" id="PTHR30055">
    <property type="entry name" value="HTH-TYPE TRANSCRIPTIONAL REGULATOR RUTR"/>
    <property type="match status" value="1"/>
</dbReference>
<dbReference type="SUPFAM" id="SSF46689">
    <property type="entry name" value="Homeodomain-like"/>
    <property type="match status" value="1"/>
</dbReference>
<reference evidence="7" key="1">
    <citation type="submission" date="2019-12" db="EMBL/GenBank/DDBJ databases">
        <title>Whole-genome sequence of Halomicrobium mukohataei pws1.</title>
        <authorList>
            <person name="Verma D.K."/>
            <person name="Gopal K."/>
            <person name="Prasad E.S."/>
        </authorList>
    </citation>
    <scope>NUCLEOTIDE SEQUENCE</scope>
    <source>
        <strain evidence="7">Pws1</strain>
    </source>
</reference>
<dbReference type="RefSeq" id="WP_170092901.1">
    <property type="nucleotide sequence ID" value="NZ_WOYG01000001.1"/>
</dbReference>
<dbReference type="InterPro" id="IPR001647">
    <property type="entry name" value="HTH_TetR"/>
</dbReference>
<evidence type="ECO:0000256" key="2">
    <source>
        <dbReference type="ARBA" id="ARBA00023015"/>
    </source>
</evidence>
<dbReference type="PROSITE" id="PS50977">
    <property type="entry name" value="HTH_TETR_2"/>
    <property type="match status" value="1"/>
</dbReference>
<dbReference type="InterPro" id="IPR050109">
    <property type="entry name" value="HTH-type_TetR-like_transc_reg"/>
</dbReference>
<evidence type="ECO:0000256" key="1">
    <source>
        <dbReference type="ARBA" id="ARBA00022491"/>
    </source>
</evidence>
<dbReference type="AlphaFoldDB" id="A0A847U8V4"/>
<feature type="DNA-binding region" description="H-T-H motif" evidence="5">
    <location>
        <begin position="34"/>
        <end position="53"/>
    </location>
</feature>
<dbReference type="Gene3D" id="1.10.357.10">
    <property type="entry name" value="Tetracycline Repressor, domain 2"/>
    <property type="match status" value="1"/>
</dbReference>
<keyword evidence="4" id="KW-0804">Transcription</keyword>
<accession>A0A847U8V4</accession>
<keyword evidence="2" id="KW-0805">Transcription regulation</keyword>
<proteinExistence type="predicted"/>
<evidence type="ECO:0000256" key="3">
    <source>
        <dbReference type="ARBA" id="ARBA00023125"/>
    </source>
</evidence>
<dbReference type="Pfam" id="PF13977">
    <property type="entry name" value="TetR_C_6"/>
    <property type="match status" value="1"/>
</dbReference>
<dbReference type="InterPro" id="IPR009057">
    <property type="entry name" value="Homeodomain-like_sf"/>
</dbReference>
<dbReference type="GO" id="GO:0003700">
    <property type="term" value="F:DNA-binding transcription factor activity"/>
    <property type="evidence" value="ECO:0007669"/>
    <property type="project" value="TreeGrafter"/>
</dbReference>
<dbReference type="GeneID" id="94363039"/>
<evidence type="ECO:0000259" key="6">
    <source>
        <dbReference type="PROSITE" id="PS50977"/>
    </source>
</evidence>
<organism evidence="7 8">
    <name type="scientific">Halomicrobium mukohataei</name>
    <dbReference type="NCBI Taxonomy" id="57705"/>
    <lineage>
        <taxon>Archaea</taxon>
        <taxon>Methanobacteriati</taxon>
        <taxon>Methanobacteriota</taxon>
        <taxon>Stenosarchaea group</taxon>
        <taxon>Halobacteria</taxon>
        <taxon>Halobacteriales</taxon>
        <taxon>Haloarculaceae</taxon>
        <taxon>Halomicrobium</taxon>
    </lineage>
</organism>
<dbReference type="Proteomes" id="UP000608662">
    <property type="component" value="Unassembled WGS sequence"/>
</dbReference>
<dbReference type="GO" id="GO:0000976">
    <property type="term" value="F:transcription cis-regulatory region binding"/>
    <property type="evidence" value="ECO:0007669"/>
    <property type="project" value="TreeGrafter"/>
</dbReference>
<evidence type="ECO:0000313" key="7">
    <source>
        <dbReference type="EMBL" id="NLV08966.1"/>
    </source>
</evidence>
<gene>
    <name evidence="7" type="ORF">GOC74_03350</name>
</gene>
<evidence type="ECO:0000256" key="4">
    <source>
        <dbReference type="ARBA" id="ARBA00023163"/>
    </source>
</evidence>